<dbReference type="InterPro" id="IPR005252">
    <property type="entry name" value="CoaBC"/>
</dbReference>
<name>A0A929QTX2_ABIDE</name>
<feature type="binding site" evidence="3">
    <location>
        <begin position="309"/>
        <end position="312"/>
    </location>
    <ligand>
        <name>CTP</name>
        <dbReference type="ChEBI" id="CHEBI:37563"/>
    </ligand>
</feature>
<feature type="domain" description="Flavoprotein" evidence="5">
    <location>
        <begin position="6"/>
        <end position="176"/>
    </location>
</feature>
<comment type="pathway">
    <text evidence="3 4">Cofactor biosynthesis; coenzyme A biosynthesis; CoA from (R)-pantothenate: step 2/5.</text>
</comment>
<evidence type="ECO:0000256" key="3">
    <source>
        <dbReference type="HAMAP-Rule" id="MF_02225"/>
    </source>
</evidence>
<protein>
    <recommendedName>
        <fullName evidence="3">Coenzyme A biosynthesis bifunctional protein CoaBC</fullName>
    </recommendedName>
    <alternativeName>
        <fullName evidence="3">DNA/pantothenate metabolism flavoprotein</fullName>
    </alternativeName>
    <alternativeName>
        <fullName evidence="3">Phosphopantothenoylcysteine synthetase/decarboxylase</fullName>
        <shortName evidence="3">PPCS-PPCDC</shortName>
    </alternativeName>
    <domain>
        <recommendedName>
            <fullName evidence="3">Phosphopantothenoylcysteine decarboxylase</fullName>
            <shortName evidence="3">PPC decarboxylase</shortName>
            <shortName evidence="3">PPC-DC</shortName>
            <ecNumber evidence="3">4.1.1.36</ecNumber>
        </recommendedName>
        <alternativeName>
            <fullName evidence="3">CoaC</fullName>
        </alternativeName>
    </domain>
    <domain>
        <recommendedName>
            <fullName evidence="3">Phosphopantothenate--cysteine ligase</fullName>
            <ecNumber evidence="3">6.3.2.5</ecNumber>
        </recommendedName>
        <alternativeName>
            <fullName evidence="3">CoaB</fullName>
        </alternativeName>
        <alternativeName>
            <fullName evidence="3">Phosphopantothenoylcysteine synthetase</fullName>
            <shortName evidence="3">PPC synthetase</shortName>
            <shortName evidence="3">PPC-S</shortName>
        </alternativeName>
    </domain>
</protein>
<dbReference type="InterPro" id="IPR036551">
    <property type="entry name" value="Flavin_trans-like"/>
</dbReference>
<keyword evidence="3" id="KW-0479">Metal-binding</keyword>
<dbReference type="EC" id="6.3.2.5" evidence="3"/>
<evidence type="ECO:0000259" key="5">
    <source>
        <dbReference type="Pfam" id="PF02441"/>
    </source>
</evidence>
<dbReference type="PANTHER" id="PTHR14359">
    <property type="entry name" value="HOMO-OLIGOMERIC FLAVIN CONTAINING CYS DECARBOXYLASE FAMILY"/>
    <property type="match status" value="1"/>
</dbReference>
<evidence type="ECO:0000259" key="6">
    <source>
        <dbReference type="Pfam" id="PF04127"/>
    </source>
</evidence>
<dbReference type="EMBL" id="JABZFV010000099">
    <property type="protein sequence ID" value="MBF0934957.1"/>
    <property type="molecule type" value="Genomic_DNA"/>
</dbReference>
<dbReference type="Pfam" id="PF04127">
    <property type="entry name" value="DFP"/>
    <property type="match status" value="1"/>
</dbReference>
<keyword evidence="2 3" id="KW-0456">Lyase</keyword>
<dbReference type="NCBIfam" id="TIGR00521">
    <property type="entry name" value="coaBC_dfp"/>
    <property type="match status" value="1"/>
</dbReference>
<keyword evidence="3" id="KW-0460">Magnesium</keyword>
<comment type="pathway">
    <text evidence="3 4">Cofactor biosynthesis; coenzyme A biosynthesis; CoA from (R)-pantothenate: step 3/5.</text>
</comment>
<dbReference type="SUPFAM" id="SSF102645">
    <property type="entry name" value="CoaB-like"/>
    <property type="match status" value="1"/>
</dbReference>
<dbReference type="Pfam" id="PF02441">
    <property type="entry name" value="Flavoprotein"/>
    <property type="match status" value="1"/>
</dbReference>
<evidence type="ECO:0000256" key="1">
    <source>
        <dbReference type="ARBA" id="ARBA00022793"/>
    </source>
</evidence>
<evidence type="ECO:0000256" key="4">
    <source>
        <dbReference type="RuleBase" id="RU364078"/>
    </source>
</evidence>
<dbReference type="SUPFAM" id="SSF52507">
    <property type="entry name" value="Homo-oligomeric flavin-containing Cys decarboxylases, HFCD"/>
    <property type="match status" value="1"/>
</dbReference>
<feature type="binding site" evidence="3">
    <location>
        <position position="345"/>
    </location>
    <ligand>
        <name>CTP</name>
        <dbReference type="ChEBI" id="CHEBI:37563"/>
    </ligand>
</feature>
<dbReference type="Gene3D" id="3.40.50.1950">
    <property type="entry name" value="Flavin prenyltransferase-like"/>
    <property type="match status" value="1"/>
</dbReference>
<dbReference type="GO" id="GO:0015937">
    <property type="term" value="P:coenzyme A biosynthetic process"/>
    <property type="evidence" value="ECO:0007669"/>
    <property type="project" value="UniProtKB-UniRule"/>
</dbReference>
<gene>
    <name evidence="3 7" type="primary">coaBC</name>
    <name evidence="7" type="ORF">HXK00_04850</name>
</gene>
<comment type="catalytic activity">
    <reaction evidence="3 4">
        <text>N-[(R)-4-phosphopantothenoyl]-L-cysteine + H(+) = (R)-4'-phosphopantetheine + CO2</text>
        <dbReference type="Rhea" id="RHEA:16793"/>
        <dbReference type="ChEBI" id="CHEBI:15378"/>
        <dbReference type="ChEBI" id="CHEBI:16526"/>
        <dbReference type="ChEBI" id="CHEBI:59458"/>
        <dbReference type="ChEBI" id="CHEBI:61723"/>
        <dbReference type="EC" id="4.1.1.36"/>
    </reaction>
</comment>
<dbReference type="GO" id="GO:0015941">
    <property type="term" value="P:pantothenate catabolic process"/>
    <property type="evidence" value="ECO:0007669"/>
    <property type="project" value="InterPro"/>
</dbReference>
<sequence length="405" mass="44037">MLENVKIGVFVMGGIAAYKVPELVRQLIKKGAQVQVAMTQSAQEFVTPLTLQVLTKRPVLTHTFDEREPSQVQHVAMADWCDLALVVPATANGLAKMAHGLADDVVTTTLLAVTAPILVVPAMNVHMYENPATQRNLAQLQADGLTIMEPDTGFLAEGYEGKGRLPELHRIVAQVERLYARTHLPQSLAGKQVIVSAGGTRERIDPVRYISNDSSGKMGYAMAQAADWLGATVTLVSTTQSLLPPEGVQVQQVASTQELAQAMTAHYDQMDYVVMAAAVSDYRVKHPHDQKIKKVAGQTDWQLDLVQNPDILAQLGQTKRQQVLIGFAAETQNLLEHARAKLSKKGADWLIANDVSNPAIGFNSDKNQVYVLGAQGQEVLLPQQSKTSLALAVWQVILAEGEETL</sequence>
<feature type="region of interest" description="Phosphopantothenoylcysteine decarboxylase" evidence="3">
    <location>
        <begin position="1"/>
        <end position="192"/>
    </location>
</feature>
<dbReference type="AlphaFoldDB" id="A0A929QTX2"/>
<comment type="cofactor">
    <cofactor evidence="3">
        <name>Mg(2+)</name>
        <dbReference type="ChEBI" id="CHEBI:18420"/>
    </cofactor>
</comment>
<proteinExistence type="inferred from homology"/>
<dbReference type="Gene3D" id="3.40.50.10300">
    <property type="entry name" value="CoaB-like"/>
    <property type="match status" value="1"/>
</dbReference>
<feature type="region of interest" description="Phosphopantothenate--cysteine ligase" evidence="3">
    <location>
        <begin position="193"/>
        <end position="405"/>
    </location>
</feature>
<evidence type="ECO:0000313" key="7">
    <source>
        <dbReference type="EMBL" id="MBF0934957.1"/>
    </source>
</evidence>
<dbReference type="InterPro" id="IPR035929">
    <property type="entry name" value="CoaB-like_sf"/>
</dbReference>
<feature type="binding site" evidence="3">
    <location>
        <position position="341"/>
    </location>
    <ligand>
        <name>CTP</name>
        <dbReference type="ChEBI" id="CHEBI:37563"/>
    </ligand>
</feature>
<dbReference type="GO" id="GO:0046872">
    <property type="term" value="F:metal ion binding"/>
    <property type="evidence" value="ECO:0007669"/>
    <property type="project" value="UniProtKB-KW"/>
</dbReference>
<dbReference type="Proteomes" id="UP000757900">
    <property type="component" value="Unassembled WGS sequence"/>
</dbReference>
<keyword evidence="3" id="KW-0511">Multifunctional enzyme</keyword>
<evidence type="ECO:0000256" key="2">
    <source>
        <dbReference type="ARBA" id="ARBA00023239"/>
    </source>
</evidence>
<dbReference type="EC" id="4.1.1.36" evidence="3"/>
<accession>A0A929QTX2</accession>
<organism evidence="7 8">
    <name type="scientific">Abiotrophia defectiva</name>
    <name type="common">Streptococcus defectivus</name>
    <dbReference type="NCBI Taxonomy" id="46125"/>
    <lineage>
        <taxon>Bacteria</taxon>
        <taxon>Bacillati</taxon>
        <taxon>Bacillota</taxon>
        <taxon>Bacilli</taxon>
        <taxon>Lactobacillales</taxon>
        <taxon>Aerococcaceae</taxon>
        <taxon>Abiotrophia</taxon>
    </lineage>
</organism>
<comment type="similarity">
    <text evidence="3 4">In the C-terminal section; belongs to the PPC synthetase family.</text>
</comment>
<dbReference type="PANTHER" id="PTHR14359:SF6">
    <property type="entry name" value="PHOSPHOPANTOTHENOYLCYSTEINE DECARBOXYLASE"/>
    <property type="match status" value="1"/>
</dbReference>
<dbReference type="HAMAP" id="MF_02225">
    <property type="entry name" value="CoaBC"/>
    <property type="match status" value="1"/>
</dbReference>
<comment type="cofactor">
    <cofactor evidence="3">
        <name>FMN</name>
        <dbReference type="ChEBI" id="CHEBI:58210"/>
    </cofactor>
    <text evidence="3">Binds 1 FMN per subunit.</text>
</comment>
<comment type="function">
    <text evidence="4">Catalyzes two steps in the biosynthesis of coenzyme A. In the first step cysteine is conjugated to 4'-phosphopantothenate to form 4-phosphopantothenoylcysteine, in the latter compound is decarboxylated to form 4'-phosphopantotheine.</text>
</comment>
<feature type="binding site" evidence="3">
    <location>
        <position position="327"/>
    </location>
    <ligand>
        <name>CTP</name>
        <dbReference type="ChEBI" id="CHEBI:37563"/>
    </ligand>
</feature>
<dbReference type="GO" id="GO:0004632">
    <property type="term" value="F:phosphopantothenate--cysteine ligase activity"/>
    <property type="evidence" value="ECO:0007669"/>
    <property type="project" value="UniProtKB-UniRule"/>
</dbReference>
<feature type="domain" description="DNA/pantothenate metabolism flavoprotein C-terminal" evidence="6">
    <location>
        <begin position="188"/>
        <end position="398"/>
    </location>
</feature>
<keyword evidence="3 4" id="KW-0285">Flavoprotein</keyword>
<dbReference type="InterPro" id="IPR003382">
    <property type="entry name" value="Flavoprotein"/>
</dbReference>
<comment type="caution">
    <text evidence="3">Lacks conserved residue(s) required for the propagation of feature annotation.</text>
</comment>
<evidence type="ECO:0000313" key="8">
    <source>
        <dbReference type="Proteomes" id="UP000757900"/>
    </source>
</evidence>
<feature type="binding site" evidence="3">
    <location>
        <position position="291"/>
    </location>
    <ligand>
        <name>CTP</name>
        <dbReference type="ChEBI" id="CHEBI:37563"/>
    </ligand>
</feature>
<feature type="binding site" evidence="3">
    <location>
        <position position="281"/>
    </location>
    <ligand>
        <name>CTP</name>
        <dbReference type="ChEBI" id="CHEBI:37563"/>
    </ligand>
</feature>
<dbReference type="GO" id="GO:0010181">
    <property type="term" value="F:FMN binding"/>
    <property type="evidence" value="ECO:0007669"/>
    <property type="project" value="UniProtKB-UniRule"/>
</dbReference>
<comment type="function">
    <text evidence="3">Catalyzes two sequential steps in the biosynthesis of coenzyme A. In the first step cysteine is conjugated to 4'-phosphopantothenate to form 4-phosphopantothenoylcysteine. In the second step the latter compound is decarboxylated to form 4'-phosphopantotheine.</text>
</comment>
<reference evidence="7" key="1">
    <citation type="submission" date="2020-04" db="EMBL/GenBank/DDBJ databases">
        <title>Deep metagenomics examines the oral microbiome during advanced dental caries in children, revealing novel taxa and co-occurrences with host molecules.</title>
        <authorList>
            <person name="Baker J.L."/>
            <person name="Morton J.T."/>
            <person name="Dinis M."/>
            <person name="Alvarez R."/>
            <person name="Tran N.C."/>
            <person name="Knight R."/>
            <person name="Edlund A."/>
        </authorList>
    </citation>
    <scope>NUCLEOTIDE SEQUENCE</scope>
    <source>
        <strain evidence="7">JCVI_23_bin.16</strain>
    </source>
</reference>
<keyword evidence="3 4" id="KW-0288">FMN</keyword>
<comment type="caution">
    <text evidence="7">The sequence shown here is derived from an EMBL/GenBank/DDBJ whole genome shotgun (WGS) entry which is preliminary data.</text>
</comment>
<dbReference type="GO" id="GO:0004633">
    <property type="term" value="F:phosphopantothenoylcysteine decarboxylase activity"/>
    <property type="evidence" value="ECO:0007669"/>
    <property type="project" value="UniProtKB-UniRule"/>
</dbReference>
<dbReference type="InterPro" id="IPR007085">
    <property type="entry name" value="DNA/pantothenate-metab_flavo_C"/>
</dbReference>
<comment type="catalytic activity">
    <reaction evidence="3 4">
        <text>(R)-4'-phosphopantothenate + L-cysteine + CTP = N-[(R)-4-phosphopantothenoyl]-L-cysteine + CMP + diphosphate + H(+)</text>
        <dbReference type="Rhea" id="RHEA:19397"/>
        <dbReference type="ChEBI" id="CHEBI:10986"/>
        <dbReference type="ChEBI" id="CHEBI:15378"/>
        <dbReference type="ChEBI" id="CHEBI:33019"/>
        <dbReference type="ChEBI" id="CHEBI:35235"/>
        <dbReference type="ChEBI" id="CHEBI:37563"/>
        <dbReference type="ChEBI" id="CHEBI:59458"/>
        <dbReference type="ChEBI" id="CHEBI:60377"/>
        <dbReference type="EC" id="6.3.2.5"/>
    </reaction>
</comment>
<dbReference type="GO" id="GO:0071513">
    <property type="term" value="C:phosphopantothenoylcysteine decarboxylase complex"/>
    <property type="evidence" value="ECO:0007669"/>
    <property type="project" value="TreeGrafter"/>
</dbReference>
<keyword evidence="1 3" id="KW-0210">Decarboxylase</keyword>
<keyword evidence="3 4" id="KW-0436">Ligase</keyword>
<comment type="similarity">
    <text evidence="3 4">In the N-terminal section; belongs to the HFCD (homo-oligomeric flavin containing Cys decarboxylase) superfamily.</text>
</comment>